<dbReference type="Proteomes" id="UP001328107">
    <property type="component" value="Unassembled WGS sequence"/>
</dbReference>
<gene>
    <name evidence="1" type="ORF">PMAYCL1PPCAC_16197</name>
</gene>
<name>A0AAN5HYZ1_9BILA</name>
<dbReference type="AlphaFoldDB" id="A0AAN5HYZ1"/>
<dbReference type="EMBL" id="BTRK01000004">
    <property type="protein sequence ID" value="GMR46002.1"/>
    <property type="molecule type" value="Genomic_DNA"/>
</dbReference>
<feature type="non-terminal residue" evidence="1">
    <location>
        <position position="117"/>
    </location>
</feature>
<comment type="caution">
    <text evidence="1">The sequence shown here is derived from an EMBL/GenBank/DDBJ whole genome shotgun (WGS) entry which is preliminary data.</text>
</comment>
<sequence>MQVDIIRASRCTETSRARLTPRTTSSQWGVSLSYCNSTRQTIAKPARRAEVLDEAFSWALLRSYSYFSAIDNAPFCSIAIFPVVRQRERTGVDWRRKMPIEIRNRILMLAQFQRNRD</sequence>
<evidence type="ECO:0000313" key="1">
    <source>
        <dbReference type="EMBL" id="GMR46002.1"/>
    </source>
</evidence>
<proteinExistence type="predicted"/>
<keyword evidence="2" id="KW-1185">Reference proteome</keyword>
<evidence type="ECO:0000313" key="2">
    <source>
        <dbReference type="Proteomes" id="UP001328107"/>
    </source>
</evidence>
<accession>A0AAN5HYZ1</accession>
<protein>
    <submittedName>
        <fullName evidence="1">Uncharacterized protein</fullName>
    </submittedName>
</protein>
<organism evidence="1 2">
    <name type="scientific">Pristionchus mayeri</name>
    <dbReference type="NCBI Taxonomy" id="1317129"/>
    <lineage>
        <taxon>Eukaryota</taxon>
        <taxon>Metazoa</taxon>
        <taxon>Ecdysozoa</taxon>
        <taxon>Nematoda</taxon>
        <taxon>Chromadorea</taxon>
        <taxon>Rhabditida</taxon>
        <taxon>Rhabditina</taxon>
        <taxon>Diplogasteromorpha</taxon>
        <taxon>Diplogasteroidea</taxon>
        <taxon>Neodiplogasteridae</taxon>
        <taxon>Pristionchus</taxon>
    </lineage>
</organism>
<reference evidence="2" key="1">
    <citation type="submission" date="2022-10" db="EMBL/GenBank/DDBJ databases">
        <title>Genome assembly of Pristionchus species.</title>
        <authorList>
            <person name="Yoshida K."/>
            <person name="Sommer R.J."/>
        </authorList>
    </citation>
    <scope>NUCLEOTIDE SEQUENCE [LARGE SCALE GENOMIC DNA]</scope>
    <source>
        <strain evidence="2">RS5460</strain>
    </source>
</reference>